<dbReference type="KEGG" id="clus:A9F13_04g03839"/>
<gene>
    <name evidence="1" type="ORF">A9F13_04g03839</name>
</gene>
<dbReference type="AlphaFoldDB" id="A0AA91Q260"/>
<organism evidence="1 2">
    <name type="scientific">Clavispora lusitaniae</name>
    <name type="common">Candida lusitaniae</name>
    <dbReference type="NCBI Taxonomy" id="36911"/>
    <lineage>
        <taxon>Eukaryota</taxon>
        <taxon>Fungi</taxon>
        <taxon>Dikarya</taxon>
        <taxon>Ascomycota</taxon>
        <taxon>Saccharomycotina</taxon>
        <taxon>Pichiomycetes</taxon>
        <taxon>Metschnikowiaceae</taxon>
        <taxon>Clavispora</taxon>
    </lineage>
</organism>
<comment type="caution">
    <text evidence="1">The sequence shown here is derived from an EMBL/GenBank/DDBJ whole genome shotgun (WGS) entry which is preliminary data.</text>
</comment>
<protein>
    <submittedName>
        <fullName evidence="1">Uncharacterized protein</fullName>
    </submittedName>
</protein>
<sequence>MSNTQSTAIVGCGAHPSIRVKLGTNQTSLCDHNGTLYIQVMPYTKSHGSTFVACNNASYKLEDGQGYECAFDKLFVEVIGKMAYKSAGPKLNVKALLVFLLLGMSVML</sequence>
<proteinExistence type="predicted"/>
<dbReference type="Proteomes" id="UP000195602">
    <property type="component" value="Unassembled WGS sequence"/>
</dbReference>
<name>A0AA91Q260_CLALS</name>
<accession>A0AA91Q260</accession>
<reference evidence="1 2" key="1">
    <citation type="submission" date="2017-04" db="EMBL/GenBank/DDBJ databases">
        <title>Draft genome of the yeast Clavispora lusitaniae type strain CBS 6936.</title>
        <authorList>
            <person name="Durrens P."/>
            <person name="Klopp C."/>
            <person name="Biteau N."/>
            <person name="Fitton-Ouhabi V."/>
            <person name="Dementhon K."/>
            <person name="Accoceberry I."/>
            <person name="Sherman D.J."/>
            <person name="Noel T."/>
        </authorList>
    </citation>
    <scope>NUCLEOTIDE SEQUENCE [LARGE SCALE GENOMIC DNA]</scope>
    <source>
        <strain evidence="1 2">CBS 6936</strain>
    </source>
</reference>
<evidence type="ECO:0000313" key="2">
    <source>
        <dbReference type="Proteomes" id="UP000195602"/>
    </source>
</evidence>
<evidence type="ECO:0000313" key="1">
    <source>
        <dbReference type="EMBL" id="OVF09865.1"/>
    </source>
</evidence>
<dbReference type="EMBL" id="LYUB02000004">
    <property type="protein sequence ID" value="OVF09865.1"/>
    <property type="molecule type" value="Genomic_DNA"/>
</dbReference>